<reference evidence="2 3" key="1">
    <citation type="submission" date="2019-07" db="EMBL/GenBank/DDBJ databases">
        <authorList>
            <person name="Jastrzebski P J."/>
            <person name="Paukszto L."/>
            <person name="Jastrzebski P J."/>
        </authorList>
    </citation>
    <scope>NUCLEOTIDE SEQUENCE [LARGE SCALE GENOMIC DNA]</scope>
    <source>
        <strain evidence="2 3">WMS-il1</strain>
    </source>
</reference>
<evidence type="ECO:0000313" key="3">
    <source>
        <dbReference type="Proteomes" id="UP000321570"/>
    </source>
</evidence>
<dbReference type="AlphaFoldDB" id="A0A564YLI3"/>
<accession>A0A564YLI3</accession>
<keyword evidence="1" id="KW-0472">Membrane</keyword>
<feature type="transmembrane region" description="Helical" evidence="1">
    <location>
        <begin position="99"/>
        <end position="117"/>
    </location>
</feature>
<name>A0A564YLI3_HYMDI</name>
<dbReference type="EMBL" id="CABIJS010000277">
    <property type="protein sequence ID" value="VUZ48135.1"/>
    <property type="molecule type" value="Genomic_DNA"/>
</dbReference>
<protein>
    <submittedName>
        <fullName evidence="2">Uncharacterized protein</fullName>
    </submittedName>
</protein>
<keyword evidence="1" id="KW-1133">Transmembrane helix</keyword>
<evidence type="ECO:0000256" key="1">
    <source>
        <dbReference type="SAM" id="Phobius"/>
    </source>
</evidence>
<dbReference type="Proteomes" id="UP000321570">
    <property type="component" value="Unassembled WGS sequence"/>
</dbReference>
<organism evidence="2 3">
    <name type="scientific">Hymenolepis diminuta</name>
    <name type="common">Rat tapeworm</name>
    <dbReference type="NCBI Taxonomy" id="6216"/>
    <lineage>
        <taxon>Eukaryota</taxon>
        <taxon>Metazoa</taxon>
        <taxon>Spiralia</taxon>
        <taxon>Lophotrochozoa</taxon>
        <taxon>Platyhelminthes</taxon>
        <taxon>Cestoda</taxon>
        <taxon>Eucestoda</taxon>
        <taxon>Cyclophyllidea</taxon>
        <taxon>Hymenolepididae</taxon>
        <taxon>Hymenolepis</taxon>
    </lineage>
</organism>
<keyword evidence="1" id="KW-0812">Transmembrane</keyword>
<proteinExistence type="predicted"/>
<sequence length="118" mass="13019">MDLGGGSDRATNVAFQTIQRLHQMSNHSEANAESGVKKFTFFNAAVAEMEAERPERTESTLVFRGKVENDGANVGSGRSLFIFSENNLLRKAAKALIDWGYPFITFGLSFLMLTVIII</sequence>
<gene>
    <name evidence="2" type="ORF">WMSIL1_LOCUS7561</name>
</gene>
<evidence type="ECO:0000313" key="2">
    <source>
        <dbReference type="EMBL" id="VUZ48135.1"/>
    </source>
</evidence>
<keyword evidence="3" id="KW-1185">Reference proteome</keyword>